<keyword evidence="4" id="KW-0488">Methylation</keyword>
<evidence type="ECO:0000256" key="2">
    <source>
        <dbReference type="ARBA" id="ARBA00007431"/>
    </source>
</evidence>
<dbReference type="InterPro" id="IPR015898">
    <property type="entry name" value="G-protein_gamma-like_dom"/>
</dbReference>
<evidence type="ECO:0000256" key="6">
    <source>
        <dbReference type="ARBA" id="ARBA00023224"/>
    </source>
</evidence>
<gene>
    <name evidence="10" type="ORF">BaRGS_00026466</name>
</gene>
<dbReference type="Proteomes" id="UP001519460">
    <property type="component" value="Unassembled WGS sequence"/>
</dbReference>
<keyword evidence="5" id="KW-0472">Membrane</keyword>
<keyword evidence="6" id="KW-0807">Transducer</keyword>
<proteinExistence type="inferred from homology"/>
<dbReference type="Pfam" id="PF00631">
    <property type="entry name" value="G-gamma"/>
    <property type="match status" value="1"/>
</dbReference>
<dbReference type="FunFam" id="4.10.260.10:FF:000001">
    <property type="entry name" value="Guanine nucleotide-binding protein subunit gamma"/>
    <property type="match status" value="1"/>
</dbReference>
<sequence length="77" mass="8642">MNAADPRSRRLQEAIARQRDAILQLKIEANIRRMPLSITLSELASFIEAHSNEDHLLKGFPKPADNPFKEKGGCCIV</sequence>
<dbReference type="InterPro" id="IPR001770">
    <property type="entry name" value="G-protein_gamma"/>
</dbReference>
<dbReference type="GO" id="GO:0007165">
    <property type="term" value="P:signal transduction"/>
    <property type="evidence" value="ECO:0007669"/>
    <property type="project" value="UniProtKB-KW"/>
</dbReference>
<dbReference type="InterPro" id="IPR036284">
    <property type="entry name" value="GGL_sf"/>
</dbReference>
<name>A0ABD0K638_9CAEN</name>
<dbReference type="SUPFAM" id="SSF48670">
    <property type="entry name" value="Transducin (heterotrimeric G protein), gamma chain"/>
    <property type="match status" value="1"/>
</dbReference>
<dbReference type="SMART" id="SM00224">
    <property type="entry name" value="GGL"/>
    <property type="match status" value="1"/>
</dbReference>
<evidence type="ECO:0000313" key="11">
    <source>
        <dbReference type="Proteomes" id="UP001519460"/>
    </source>
</evidence>
<reference evidence="10 11" key="1">
    <citation type="journal article" date="2023" name="Sci. Data">
        <title>Genome assembly of the Korean intertidal mud-creeper Batillaria attramentaria.</title>
        <authorList>
            <person name="Patra A.K."/>
            <person name="Ho P.T."/>
            <person name="Jun S."/>
            <person name="Lee S.J."/>
            <person name="Kim Y."/>
            <person name="Won Y.J."/>
        </authorList>
    </citation>
    <scope>NUCLEOTIDE SEQUENCE [LARGE SCALE GENOMIC DNA]</scope>
    <source>
        <strain evidence="10">Wonlab-2016</strain>
    </source>
</reference>
<feature type="domain" description="G protein gamma" evidence="9">
    <location>
        <begin position="11"/>
        <end position="77"/>
    </location>
</feature>
<evidence type="ECO:0000256" key="1">
    <source>
        <dbReference type="ARBA" id="ARBA00004342"/>
    </source>
</evidence>
<keyword evidence="8" id="KW-0636">Prenylation</keyword>
<evidence type="ECO:0000256" key="5">
    <source>
        <dbReference type="ARBA" id="ARBA00023136"/>
    </source>
</evidence>
<evidence type="ECO:0000256" key="8">
    <source>
        <dbReference type="ARBA" id="ARBA00023289"/>
    </source>
</evidence>
<keyword evidence="11" id="KW-1185">Reference proteome</keyword>
<comment type="similarity">
    <text evidence="2">Belongs to the G protein gamma family.</text>
</comment>
<evidence type="ECO:0000256" key="4">
    <source>
        <dbReference type="ARBA" id="ARBA00022481"/>
    </source>
</evidence>
<dbReference type="GO" id="GO:0005886">
    <property type="term" value="C:plasma membrane"/>
    <property type="evidence" value="ECO:0007669"/>
    <property type="project" value="UniProtKB-SubCell"/>
</dbReference>
<dbReference type="SMART" id="SM01224">
    <property type="entry name" value="G_gamma"/>
    <property type="match status" value="1"/>
</dbReference>
<evidence type="ECO:0000256" key="7">
    <source>
        <dbReference type="ARBA" id="ARBA00023288"/>
    </source>
</evidence>
<evidence type="ECO:0000259" key="9">
    <source>
        <dbReference type="PROSITE" id="PS50058"/>
    </source>
</evidence>
<dbReference type="AlphaFoldDB" id="A0ABD0K638"/>
<organism evidence="10 11">
    <name type="scientific">Batillaria attramentaria</name>
    <dbReference type="NCBI Taxonomy" id="370345"/>
    <lineage>
        <taxon>Eukaryota</taxon>
        <taxon>Metazoa</taxon>
        <taxon>Spiralia</taxon>
        <taxon>Lophotrochozoa</taxon>
        <taxon>Mollusca</taxon>
        <taxon>Gastropoda</taxon>
        <taxon>Caenogastropoda</taxon>
        <taxon>Sorbeoconcha</taxon>
        <taxon>Cerithioidea</taxon>
        <taxon>Batillariidae</taxon>
        <taxon>Batillaria</taxon>
    </lineage>
</organism>
<evidence type="ECO:0000256" key="3">
    <source>
        <dbReference type="ARBA" id="ARBA00022475"/>
    </source>
</evidence>
<dbReference type="EMBL" id="JACVVK020000247">
    <property type="protein sequence ID" value="KAK7482338.1"/>
    <property type="molecule type" value="Genomic_DNA"/>
</dbReference>
<evidence type="ECO:0000313" key="10">
    <source>
        <dbReference type="EMBL" id="KAK7482338.1"/>
    </source>
</evidence>
<accession>A0ABD0K638</accession>
<comment type="caution">
    <text evidence="10">The sequence shown here is derived from an EMBL/GenBank/DDBJ whole genome shotgun (WGS) entry which is preliminary data.</text>
</comment>
<keyword evidence="3" id="KW-1003">Cell membrane</keyword>
<dbReference type="CDD" id="cd00068">
    <property type="entry name" value="GGL"/>
    <property type="match status" value="1"/>
</dbReference>
<dbReference type="PANTHER" id="PTHR13809">
    <property type="entry name" value="GUANINE NUCLEOTIDE-BINDING PROTEIN GAMMA SUBUNIT"/>
    <property type="match status" value="1"/>
</dbReference>
<dbReference type="PROSITE" id="PS50058">
    <property type="entry name" value="G_PROTEIN_GAMMA"/>
    <property type="match status" value="1"/>
</dbReference>
<protein>
    <recommendedName>
        <fullName evidence="9">G protein gamma domain-containing protein</fullName>
    </recommendedName>
</protein>
<comment type="subcellular location">
    <subcellularLocation>
        <location evidence="1">Cell membrane</location>
        <topology evidence="1">Lipid-anchor</topology>
        <orientation evidence="1">Cytoplasmic side</orientation>
    </subcellularLocation>
</comment>
<keyword evidence="7" id="KW-0449">Lipoprotein</keyword>
<dbReference type="Gene3D" id="4.10.260.10">
    <property type="entry name" value="Transducin (heterotrimeric G protein), gamma chain"/>
    <property type="match status" value="1"/>
</dbReference>